<reference evidence="2 3" key="1">
    <citation type="submission" date="2018-06" db="EMBL/GenBank/DDBJ databases">
        <title>Genomic Encyclopedia of Type Strains, Phase IV (KMG-V): Genome sequencing to study the core and pangenomes of soil and plant-associated prokaryotes.</title>
        <authorList>
            <person name="Whitman W."/>
        </authorList>
    </citation>
    <scope>NUCLEOTIDE SEQUENCE [LARGE SCALE GENOMIC DNA]</scope>
    <source>
        <strain evidence="2 3">SRCL-318</strain>
    </source>
</reference>
<keyword evidence="2" id="KW-0223">Dioxygenase</keyword>
<evidence type="ECO:0000313" key="2">
    <source>
        <dbReference type="EMBL" id="PYE22848.1"/>
    </source>
</evidence>
<dbReference type="EMBL" id="QJSQ01000009">
    <property type="protein sequence ID" value="PYE22848.1"/>
    <property type="molecule type" value="Genomic_DNA"/>
</dbReference>
<keyword evidence="2" id="KW-0560">Oxidoreductase</keyword>
<dbReference type="PANTHER" id="PTHR20883">
    <property type="entry name" value="PHYTANOYL-COA DIOXYGENASE DOMAIN CONTAINING 1"/>
    <property type="match status" value="1"/>
</dbReference>
<dbReference type="InterPro" id="IPR008775">
    <property type="entry name" value="Phytyl_CoA_dOase-like"/>
</dbReference>
<name>A0A2V4TNS3_9BURK</name>
<dbReference type="GO" id="GO:0016706">
    <property type="term" value="F:2-oxoglutarate-dependent dioxygenase activity"/>
    <property type="evidence" value="ECO:0007669"/>
    <property type="project" value="UniProtKB-ARBA"/>
</dbReference>
<dbReference type="Gene3D" id="2.60.120.620">
    <property type="entry name" value="q2cbj1_9rhob like domain"/>
    <property type="match status" value="1"/>
</dbReference>
<organism evidence="2 3">
    <name type="scientific">Paraburkholderia silvatlantica</name>
    <dbReference type="NCBI Taxonomy" id="321895"/>
    <lineage>
        <taxon>Bacteria</taxon>
        <taxon>Pseudomonadati</taxon>
        <taxon>Pseudomonadota</taxon>
        <taxon>Betaproteobacteria</taxon>
        <taxon>Burkholderiales</taxon>
        <taxon>Burkholderiaceae</taxon>
        <taxon>Paraburkholderia</taxon>
    </lineage>
</organism>
<accession>A0A2V4TNS3</accession>
<dbReference type="Proteomes" id="UP000247772">
    <property type="component" value="Unassembled WGS sequence"/>
</dbReference>
<dbReference type="PANTHER" id="PTHR20883:SF48">
    <property type="entry name" value="ECTOINE DIOXYGENASE"/>
    <property type="match status" value="1"/>
</dbReference>
<dbReference type="Pfam" id="PF05721">
    <property type="entry name" value="PhyH"/>
    <property type="match status" value="1"/>
</dbReference>
<dbReference type="OrthoDB" id="9796766at2"/>
<comment type="cofactor">
    <cofactor evidence="1">
        <name>Fe(2+)</name>
        <dbReference type="ChEBI" id="CHEBI:29033"/>
    </cofactor>
</comment>
<dbReference type="RefSeq" id="WP_110855269.1">
    <property type="nucleotide sequence ID" value="NZ_QJSQ01000009.1"/>
</dbReference>
<evidence type="ECO:0000256" key="1">
    <source>
        <dbReference type="ARBA" id="ARBA00001954"/>
    </source>
</evidence>
<evidence type="ECO:0000313" key="3">
    <source>
        <dbReference type="Proteomes" id="UP000247772"/>
    </source>
</evidence>
<sequence>MTNEHSFGAYGVSERLQQSDLIDEAIAELRINGYTTLASGFSGEFIDSLKAGLDRTYAKQVAEIGAESDLLSINDADIARCMLSYEADYLSVATAAPLMELARRFLGPEFVLMMQNGIINRPDRENYQAKWHRDLNYQHWTSSKPMAMNALLCIDEFTYDNGATFVLPGTHHVAPFPTDAFARKFEKQLAVPAGSFLVLDAMVFHRAGINRSSHVRRAVNHVIGLPFMAQQIDIPGAMSRTHAAIPDDPAIRKYLNFRWAPAADAIEWRQRRIVL</sequence>
<protein>
    <submittedName>
        <fullName evidence="2">Ectoine hydroxylase-related dioxygenase (Phytanoyl-CoA dioxygenase family)</fullName>
    </submittedName>
</protein>
<comment type="caution">
    <text evidence="2">The sequence shown here is derived from an EMBL/GenBank/DDBJ whole genome shotgun (WGS) entry which is preliminary data.</text>
</comment>
<dbReference type="AlphaFoldDB" id="A0A2V4TNS3"/>
<dbReference type="GO" id="GO:0005506">
    <property type="term" value="F:iron ion binding"/>
    <property type="evidence" value="ECO:0007669"/>
    <property type="project" value="UniProtKB-ARBA"/>
</dbReference>
<gene>
    <name evidence="2" type="ORF">C7410_109144</name>
</gene>
<dbReference type="SUPFAM" id="SSF51197">
    <property type="entry name" value="Clavaminate synthase-like"/>
    <property type="match status" value="1"/>
</dbReference>
<proteinExistence type="predicted"/>